<evidence type="ECO:0000256" key="2">
    <source>
        <dbReference type="ARBA" id="ARBA00023163"/>
    </source>
</evidence>
<dbReference type="PIRSF" id="PIRSF000778">
    <property type="entry name" value="RpoK/RPB6"/>
    <property type="match status" value="1"/>
</dbReference>
<reference evidence="3" key="1">
    <citation type="journal article" date="2020" name="Nature">
        <title>Giant virus diversity and host interactions through global metagenomics.</title>
        <authorList>
            <person name="Schulz F."/>
            <person name="Roux S."/>
            <person name="Paez-Espino D."/>
            <person name="Jungbluth S."/>
            <person name="Walsh D.A."/>
            <person name="Denef V.J."/>
            <person name="McMahon K.D."/>
            <person name="Konstantinidis K.T."/>
            <person name="Eloe-Fadrosh E.A."/>
            <person name="Kyrpides N.C."/>
            <person name="Woyke T."/>
        </authorList>
    </citation>
    <scope>NUCLEOTIDE SEQUENCE</scope>
    <source>
        <strain evidence="3">GVMAG-M-3300010354-11</strain>
    </source>
</reference>
<dbReference type="GO" id="GO:0000428">
    <property type="term" value="C:DNA-directed RNA polymerase complex"/>
    <property type="evidence" value="ECO:0007669"/>
    <property type="project" value="UniProtKB-KW"/>
</dbReference>
<dbReference type="EMBL" id="MN739141">
    <property type="protein sequence ID" value="QHS90600.1"/>
    <property type="molecule type" value="Genomic_DNA"/>
</dbReference>
<dbReference type="AlphaFoldDB" id="A0A6C0BEW7"/>
<organism evidence="3">
    <name type="scientific">viral metagenome</name>
    <dbReference type="NCBI Taxonomy" id="1070528"/>
    <lineage>
        <taxon>unclassified sequences</taxon>
        <taxon>metagenomes</taxon>
        <taxon>organismal metagenomes</taxon>
    </lineage>
</organism>
<dbReference type="InterPro" id="IPR036161">
    <property type="entry name" value="RPB6/omega-like_sf"/>
</dbReference>
<keyword evidence="2" id="KW-0804">Transcription</keyword>
<keyword evidence="1" id="KW-0240">DNA-directed RNA polymerase</keyword>
<dbReference type="GO" id="GO:0003899">
    <property type="term" value="F:DNA-directed RNA polymerase activity"/>
    <property type="evidence" value="ECO:0007669"/>
    <property type="project" value="InterPro"/>
</dbReference>
<dbReference type="GO" id="GO:0003677">
    <property type="term" value="F:DNA binding"/>
    <property type="evidence" value="ECO:0007669"/>
    <property type="project" value="InterPro"/>
</dbReference>
<dbReference type="PANTHER" id="PTHR47227">
    <property type="entry name" value="DNA-DIRECTED RNA POLYMERASE SUBUNIT K"/>
    <property type="match status" value="1"/>
</dbReference>
<dbReference type="SUPFAM" id="SSF63562">
    <property type="entry name" value="RPB6/omega subunit-like"/>
    <property type="match status" value="1"/>
</dbReference>
<dbReference type="InterPro" id="IPR006111">
    <property type="entry name" value="Rpo6/Rpb6"/>
</dbReference>
<sequence>MAQVIEDFNDILKIYDPSKNKTNNILSKYEKVKIIGIRAEQIQRGATPYIDIDPNKPFDARDIAKKELVARKIPFMISRKLPDGKTEYWRLDDLMIL</sequence>
<dbReference type="InterPro" id="IPR006110">
    <property type="entry name" value="Pol_omega/Rpo6/RPB6"/>
</dbReference>
<dbReference type="GO" id="GO:0006366">
    <property type="term" value="P:transcription by RNA polymerase II"/>
    <property type="evidence" value="ECO:0007669"/>
    <property type="project" value="TreeGrafter"/>
</dbReference>
<dbReference type="PANTHER" id="PTHR47227:SF5">
    <property type="entry name" value="DNA-DIRECTED RNA POLYMERASES I, II, AND III SUBUNIT RPABC2"/>
    <property type="match status" value="1"/>
</dbReference>
<name>A0A6C0BEW7_9ZZZZ</name>
<protein>
    <recommendedName>
        <fullName evidence="4">DNA-directed RNA polymerase</fullName>
    </recommendedName>
</protein>
<dbReference type="GO" id="GO:0006360">
    <property type="term" value="P:transcription by RNA polymerase I"/>
    <property type="evidence" value="ECO:0007669"/>
    <property type="project" value="TreeGrafter"/>
</dbReference>
<evidence type="ECO:0000313" key="3">
    <source>
        <dbReference type="EMBL" id="QHS90600.1"/>
    </source>
</evidence>
<dbReference type="GO" id="GO:0042797">
    <property type="term" value="P:tRNA transcription by RNA polymerase III"/>
    <property type="evidence" value="ECO:0007669"/>
    <property type="project" value="TreeGrafter"/>
</dbReference>
<proteinExistence type="predicted"/>
<evidence type="ECO:0000256" key="1">
    <source>
        <dbReference type="ARBA" id="ARBA00022478"/>
    </source>
</evidence>
<accession>A0A6C0BEW7</accession>
<evidence type="ECO:0008006" key="4">
    <source>
        <dbReference type="Google" id="ProtNLM"/>
    </source>
</evidence>
<dbReference type="Pfam" id="PF01192">
    <property type="entry name" value="RNA_pol_Rpb6"/>
    <property type="match status" value="1"/>
</dbReference>
<dbReference type="Gene3D" id="3.90.940.10">
    <property type="match status" value="1"/>
</dbReference>